<evidence type="ECO:0000313" key="2">
    <source>
        <dbReference type="Proteomes" id="UP000823521"/>
    </source>
</evidence>
<gene>
    <name evidence="1" type="ORF">GSF22_31595</name>
</gene>
<sequence length="86" mass="8733">MTTPTSGYPCPICGAPATLGTGCPGCGAPGDPIAAEVIHLDGEIATLGPRVEQARRTYFALAADLRARQTRRAELAARVRAGVGAA</sequence>
<comment type="caution">
    <text evidence="1">The sequence shown here is derived from an EMBL/GenBank/DDBJ whole genome shotgun (WGS) entry which is preliminary data.</text>
</comment>
<proteinExistence type="predicted"/>
<accession>A0ABS3W134</accession>
<name>A0ABS3W134_MICEH</name>
<dbReference type="EMBL" id="WVUH01000499">
    <property type="protein sequence ID" value="MBO4210502.1"/>
    <property type="molecule type" value="Genomic_DNA"/>
</dbReference>
<feature type="non-terminal residue" evidence="1">
    <location>
        <position position="86"/>
    </location>
</feature>
<dbReference type="Proteomes" id="UP000823521">
    <property type="component" value="Unassembled WGS sequence"/>
</dbReference>
<reference evidence="1 2" key="1">
    <citation type="submission" date="2019-12" db="EMBL/GenBank/DDBJ databases">
        <title>Whole genome sequencing of endophytic Actinobacterium Micromonospora sp. MPMI6T.</title>
        <authorList>
            <person name="Evv R."/>
            <person name="Podile A.R."/>
        </authorList>
    </citation>
    <scope>NUCLEOTIDE SEQUENCE [LARGE SCALE GENOMIC DNA]</scope>
    <source>
        <strain evidence="1 2">MPMI6</strain>
    </source>
</reference>
<organism evidence="1 2">
    <name type="scientific">Micromonospora echinofusca</name>
    <dbReference type="NCBI Taxonomy" id="47858"/>
    <lineage>
        <taxon>Bacteria</taxon>
        <taxon>Bacillati</taxon>
        <taxon>Actinomycetota</taxon>
        <taxon>Actinomycetes</taxon>
        <taxon>Micromonosporales</taxon>
        <taxon>Micromonosporaceae</taxon>
        <taxon>Micromonospora</taxon>
    </lineage>
</organism>
<evidence type="ECO:0000313" key="1">
    <source>
        <dbReference type="EMBL" id="MBO4210502.1"/>
    </source>
</evidence>
<keyword evidence="2" id="KW-1185">Reference proteome</keyword>
<dbReference type="RefSeq" id="WP_208817587.1">
    <property type="nucleotide sequence ID" value="NZ_WVUH01000499.1"/>
</dbReference>
<protein>
    <submittedName>
        <fullName evidence="1">Uncharacterized protein</fullName>
    </submittedName>
</protein>